<sequence length="199" mass="22711">MEFGVGSVGKLEVGQRLRLSQRHGVEGLHIMIPMEAGPILNVETDGIMTLSGAEPSLGYNIYKFAWEYRRVSCNEERLLLYIDCFQRVLPRVAADHYPLILSCEDIPRPANVLFRFQRFWCEYPEFHDVVQRSVFSKVDIEALRSTVDVANFQEKIKTVGLNASSKAMEDEKVGSFQKALSLQEKLWADESSMVEMWGS</sequence>
<dbReference type="OrthoDB" id="1935089at2759"/>
<gene>
    <name evidence="1" type="ORF">NE237_004289</name>
</gene>
<comment type="caution">
    <text evidence="1">The sequence shown here is derived from an EMBL/GenBank/DDBJ whole genome shotgun (WGS) entry which is preliminary data.</text>
</comment>
<dbReference type="EMBL" id="JAMYWD010000005">
    <property type="protein sequence ID" value="KAJ4971190.1"/>
    <property type="molecule type" value="Genomic_DNA"/>
</dbReference>
<evidence type="ECO:0000313" key="2">
    <source>
        <dbReference type="Proteomes" id="UP001141806"/>
    </source>
</evidence>
<accession>A0A9Q0QTF2</accession>
<dbReference type="Proteomes" id="UP001141806">
    <property type="component" value="Unassembled WGS sequence"/>
</dbReference>
<dbReference type="AlphaFoldDB" id="A0A9Q0QTF2"/>
<protein>
    <submittedName>
        <fullName evidence="1">Uncharacterized protein</fullName>
    </submittedName>
</protein>
<proteinExistence type="predicted"/>
<organism evidence="1 2">
    <name type="scientific">Protea cynaroides</name>
    <dbReference type="NCBI Taxonomy" id="273540"/>
    <lineage>
        <taxon>Eukaryota</taxon>
        <taxon>Viridiplantae</taxon>
        <taxon>Streptophyta</taxon>
        <taxon>Embryophyta</taxon>
        <taxon>Tracheophyta</taxon>
        <taxon>Spermatophyta</taxon>
        <taxon>Magnoliopsida</taxon>
        <taxon>Proteales</taxon>
        <taxon>Proteaceae</taxon>
        <taxon>Protea</taxon>
    </lineage>
</organism>
<evidence type="ECO:0000313" key="1">
    <source>
        <dbReference type="EMBL" id="KAJ4971190.1"/>
    </source>
</evidence>
<name>A0A9Q0QTF2_9MAGN</name>
<reference evidence="1" key="1">
    <citation type="journal article" date="2023" name="Plant J.">
        <title>The genome of the king protea, Protea cynaroides.</title>
        <authorList>
            <person name="Chang J."/>
            <person name="Duong T.A."/>
            <person name="Schoeman C."/>
            <person name="Ma X."/>
            <person name="Roodt D."/>
            <person name="Barker N."/>
            <person name="Li Z."/>
            <person name="Van de Peer Y."/>
            <person name="Mizrachi E."/>
        </authorList>
    </citation>
    <scope>NUCLEOTIDE SEQUENCE</scope>
    <source>
        <tissue evidence="1">Young leaves</tissue>
    </source>
</reference>
<keyword evidence="2" id="KW-1185">Reference proteome</keyword>